<dbReference type="EMBL" id="JYFC01000008">
    <property type="protein sequence ID" value="KJC63299.1"/>
    <property type="molecule type" value="Genomic_DNA"/>
</dbReference>
<keyword evidence="1" id="KW-0732">Signal</keyword>
<accession>A0ABR5CCE3</accession>
<proteinExistence type="predicted"/>
<protein>
    <submittedName>
        <fullName evidence="2">Uncharacterized protein</fullName>
    </submittedName>
</protein>
<feature type="signal peptide" evidence="1">
    <location>
        <begin position="1"/>
        <end position="24"/>
    </location>
</feature>
<organism evidence="2 3">
    <name type="scientific">Agreia bicolorata</name>
    <dbReference type="NCBI Taxonomy" id="110935"/>
    <lineage>
        <taxon>Bacteria</taxon>
        <taxon>Bacillati</taxon>
        <taxon>Actinomycetota</taxon>
        <taxon>Actinomycetes</taxon>
        <taxon>Micrococcales</taxon>
        <taxon>Microbacteriaceae</taxon>
        <taxon>Agreia</taxon>
    </lineage>
</organism>
<feature type="chain" id="PRO_5045562759" evidence="1">
    <location>
        <begin position="25"/>
        <end position="210"/>
    </location>
</feature>
<gene>
    <name evidence="2" type="ORF">TZ00_15805</name>
</gene>
<keyword evidence="3" id="KW-1185">Reference proteome</keyword>
<dbReference type="Proteomes" id="UP000032503">
    <property type="component" value="Unassembled WGS sequence"/>
</dbReference>
<reference evidence="2 3" key="1">
    <citation type="journal article" date="2001" name="Int. J. Syst. Evol. Microbiol.">
        <title>Agreia bicolorata gen. nov., sp. nov., to accommodate actinobacteria isolated from narrow reed grass infected by the nematode Heteroanguina graminophila.</title>
        <authorList>
            <person name="Evtushenko L.I."/>
            <person name="Dorofeeva L.V."/>
            <person name="Dobrovolskaya T.G."/>
            <person name="Streshinskaya G.M."/>
            <person name="Subbotin S.A."/>
            <person name="Tiedje J.M."/>
        </authorList>
    </citation>
    <scope>NUCLEOTIDE SEQUENCE [LARGE SCALE GENOMIC DNA]</scope>
    <source>
        <strain evidence="2 3">VKM Ac-1804</strain>
    </source>
</reference>
<sequence>MTRRILGVTAGAAVLALASLSALAPPPAPAQDDLAAASAASARSASEQVLKLPEGLTQASVARDSFAAVAGVQGLAAGSTNRDWAELVLLLGDFPRTDDNITVMLRWMRQENGPDNWWNRNNPLNNGWGSGGNSGLGSYDNLVIAAENAAEALHSNPGYAGIVAGFSSSAPTSQIEQAIWASPWATSHYANGAHWSYTPVPVIESPAGTW</sequence>
<name>A0ABR5CCE3_9MICO</name>
<evidence type="ECO:0000313" key="3">
    <source>
        <dbReference type="Proteomes" id="UP000032503"/>
    </source>
</evidence>
<evidence type="ECO:0000256" key="1">
    <source>
        <dbReference type="SAM" id="SignalP"/>
    </source>
</evidence>
<comment type="caution">
    <text evidence="2">The sequence shown here is derived from an EMBL/GenBank/DDBJ whole genome shotgun (WGS) entry which is preliminary data.</text>
</comment>
<evidence type="ECO:0000313" key="2">
    <source>
        <dbReference type="EMBL" id="KJC63299.1"/>
    </source>
</evidence>